<sequence length="962" mass="106276">MDALLTGATTSERAVAETNSRLLESRQKAGTPLGRGGRRPRRPSQTSGVETWTESAPSETTSQAYSVPSPGSDFQLTPPPHTSGRVDSDYPPTPPTLSDSDLLTPPPPDLVPETALTETLNGLYIPKSTPVMLEARSPPTPDPSPPGARRATLPIRPNLSKSPSSWTESYQTAKEELSTLDATSEVPSRPGSRAMTGARAFPTLYPGPENSPRIGLRGSAGHLDRLSSISNTHVRTQMRHLELESGVARALKHMAESSRMSAGRASASPRPQSANPYYPVGRRRLDIPRLSATPEPVSLAGFTRHIGADEPPTHLRKMATVTEVSAPEVDPIKIPETYPLAGHKTQAHQAAVSNDAPLSPTAAAFLQDNNNVYKIIQQENVRRHSSASDAAIQIFAKPAPAVPRTLRHSTKRHSLRAQGDISSESANGYKLASQPTKPAHVREEYTQTRPQTSSSLPPQTAMRGFERFKAQNPDLLASRPHSARPHPPGISNISNVPRASSTQNEGMRPTSRHVSHAPEAGHIQALRSVSGPSRLTQSSQSHRPGLNIQSGIQPTTPQLRKFSNEQRLENNSKLRQTAADLPQPQIRQPTTIQTPEPAPERRRWSETRSPHRESLDRSMLSPVSRSSDTRMLYSSTPNSMGQASDRTEIELCEARGLQMFPHSNNSLLLVQQTVRTVRQAPPFAPPPLDIDHLTTLVTSQIPTVNMPDQAFTREGAFSPLHNPRTAPEPPIINYIPPTPLSEVERPLEAREHPNLQTTTTPTRKLSIKQKVRRYSESLIHPLQLNRNNTLKSRRSKRASVHEERPTYLSSMWTPRGFWEDYDSDDDDDDDYDYENEHEPLPPGGDTSDVQDTPKRSILPRKLSVRMPGFRGTGGFLIGNSLGISRHGTNVRRHHVARRTSQEPLKRAPRRNAFRLPFHPAAQLRKTGQNAWKGLTTSRADREQEKRRDDLRAKIGATIYHDP</sequence>
<feature type="compositionally biased region" description="Low complexity" evidence="1">
    <location>
        <begin position="257"/>
        <end position="276"/>
    </location>
</feature>
<evidence type="ECO:0000313" key="2">
    <source>
        <dbReference type="Proteomes" id="UP000504637"/>
    </source>
</evidence>
<name>A0A6J3MB65_9PEZI</name>
<feature type="compositionally biased region" description="Polar residues" evidence="1">
    <location>
        <begin position="447"/>
        <end position="458"/>
    </location>
</feature>
<feature type="region of interest" description="Disordered" evidence="1">
    <location>
        <begin position="255"/>
        <end position="280"/>
    </location>
</feature>
<dbReference type="AlphaFoldDB" id="A0A6J3MB65"/>
<feature type="region of interest" description="Disordered" evidence="1">
    <location>
        <begin position="778"/>
        <end position="806"/>
    </location>
</feature>
<feature type="compositionally biased region" description="Basic and acidic residues" evidence="1">
    <location>
        <begin position="598"/>
        <end position="616"/>
    </location>
</feature>
<reference evidence="3" key="1">
    <citation type="submission" date="2020-01" db="EMBL/GenBank/DDBJ databases">
        <authorList>
            <consortium name="DOE Joint Genome Institute"/>
            <person name="Haridas S."/>
            <person name="Albert R."/>
            <person name="Binder M."/>
            <person name="Bloem J."/>
            <person name="Labutti K."/>
            <person name="Salamov A."/>
            <person name="Andreopoulos B."/>
            <person name="Baker S.E."/>
            <person name="Barry K."/>
            <person name="Bills G."/>
            <person name="Bluhm B.H."/>
            <person name="Cannon C."/>
            <person name="Castanera R."/>
            <person name="Culley D.E."/>
            <person name="Daum C."/>
            <person name="Ezra D."/>
            <person name="Gonzalez J.B."/>
            <person name="Henrissat B."/>
            <person name="Kuo A."/>
            <person name="Liang C."/>
            <person name="Lipzen A."/>
            <person name="Lutzoni F."/>
            <person name="Magnuson J."/>
            <person name="Mondo S."/>
            <person name="Nolan M."/>
            <person name="Ohm R."/>
            <person name="Pangilinan J."/>
            <person name="Park H.-J."/>
            <person name="Ramirez L."/>
            <person name="Alfaro M."/>
            <person name="Sun H."/>
            <person name="Tritt A."/>
            <person name="Yoshinaga Y."/>
            <person name="Zwiers L.-H."/>
            <person name="Turgeon B.G."/>
            <person name="Goodwin S.B."/>
            <person name="Spatafora J.W."/>
            <person name="Crous P.W."/>
            <person name="Grigoriev I.V."/>
        </authorList>
    </citation>
    <scope>NUCLEOTIDE SEQUENCE</scope>
    <source>
        <strain evidence="3">CBS 342.82</strain>
    </source>
</reference>
<feature type="compositionally biased region" description="Polar residues" evidence="1">
    <location>
        <begin position="530"/>
        <end position="557"/>
    </location>
</feature>
<gene>
    <name evidence="3" type="ORF">K489DRAFT_377805</name>
</gene>
<feature type="compositionally biased region" description="Polar residues" evidence="1">
    <location>
        <begin position="7"/>
        <end position="22"/>
    </location>
</feature>
<feature type="region of interest" description="Disordered" evidence="1">
    <location>
        <begin position="135"/>
        <end position="212"/>
    </location>
</feature>
<feature type="compositionally biased region" description="Low complexity" evidence="1">
    <location>
        <begin position="582"/>
        <end position="595"/>
    </location>
</feature>
<accession>A0A6J3MB65</accession>
<feature type="compositionally biased region" description="Polar residues" evidence="1">
    <location>
        <begin position="491"/>
        <end position="505"/>
    </location>
</feature>
<feature type="compositionally biased region" description="Polar residues" evidence="1">
    <location>
        <begin position="632"/>
        <end position="644"/>
    </location>
</feature>
<feature type="compositionally biased region" description="Basic and acidic residues" evidence="1">
    <location>
        <begin position="938"/>
        <end position="952"/>
    </location>
</feature>
<reference evidence="3" key="3">
    <citation type="submission" date="2025-08" db="UniProtKB">
        <authorList>
            <consortium name="RefSeq"/>
        </authorList>
    </citation>
    <scope>IDENTIFICATION</scope>
    <source>
        <strain evidence="3">CBS 342.82</strain>
    </source>
</reference>
<keyword evidence="2" id="KW-1185">Reference proteome</keyword>
<feature type="compositionally biased region" description="Basic residues" evidence="1">
    <location>
        <begin position="405"/>
        <end position="415"/>
    </location>
</feature>
<feature type="compositionally biased region" description="Acidic residues" evidence="1">
    <location>
        <begin position="823"/>
        <end position="833"/>
    </location>
</feature>
<dbReference type="OrthoDB" id="3870679at2759"/>
<feature type="region of interest" description="Disordered" evidence="1">
    <location>
        <begin position="823"/>
        <end position="855"/>
    </location>
</feature>
<dbReference type="GeneID" id="54362046"/>
<proteinExistence type="predicted"/>
<feature type="compositionally biased region" description="Polar residues" evidence="1">
    <location>
        <begin position="44"/>
        <end position="66"/>
    </location>
</feature>
<feature type="region of interest" description="Disordered" evidence="1">
    <location>
        <begin position="932"/>
        <end position="962"/>
    </location>
</feature>
<feature type="compositionally biased region" description="Polar residues" evidence="1">
    <location>
        <begin position="159"/>
        <end position="172"/>
    </location>
</feature>
<feature type="region of interest" description="Disordered" evidence="1">
    <location>
        <begin position="403"/>
        <end position="459"/>
    </location>
</feature>
<evidence type="ECO:0000313" key="3">
    <source>
        <dbReference type="RefSeq" id="XP_033462291.1"/>
    </source>
</evidence>
<evidence type="ECO:0000256" key="1">
    <source>
        <dbReference type="SAM" id="MobiDB-lite"/>
    </source>
</evidence>
<feature type="region of interest" description="Disordered" evidence="1">
    <location>
        <begin position="750"/>
        <end position="769"/>
    </location>
</feature>
<dbReference type="Proteomes" id="UP000504637">
    <property type="component" value="Unplaced"/>
</dbReference>
<dbReference type="RefSeq" id="XP_033462291.1">
    <property type="nucleotide sequence ID" value="XM_033604246.1"/>
</dbReference>
<feature type="compositionally biased region" description="Polar residues" evidence="1">
    <location>
        <begin position="754"/>
        <end position="763"/>
    </location>
</feature>
<protein>
    <submittedName>
        <fullName evidence="3">Uncharacterized protein</fullName>
    </submittedName>
</protein>
<organism evidence="3">
    <name type="scientific">Dissoconium aciculare CBS 342.82</name>
    <dbReference type="NCBI Taxonomy" id="1314786"/>
    <lineage>
        <taxon>Eukaryota</taxon>
        <taxon>Fungi</taxon>
        <taxon>Dikarya</taxon>
        <taxon>Ascomycota</taxon>
        <taxon>Pezizomycotina</taxon>
        <taxon>Dothideomycetes</taxon>
        <taxon>Dothideomycetidae</taxon>
        <taxon>Mycosphaerellales</taxon>
        <taxon>Dissoconiaceae</taxon>
        <taxon>Dissoconium</taxon>
    </lineage>
</organism>
<reference evidence="3" key="2">
    <citation type="submission" date="2020-04" db="EMBL/GenBank/DDBJ databases">
        <authorList>
            <consortium name="NCBI Genome Project"/>
        </authorList>
    </citation>
    <scope>NUCLEOTIDE SEQUENCE</scope>
    <source>
        <strain evidence="3">CBS 342.82</strain>
    </source>
</reference>
<feature type="region of interest" description="Disordered" evidence="1">
    <location>
        <begin position="476"/>
        <end position="557"/>
    </location>
</feature>
<feature type="region of interest" description="Disordered" evidence="1">
    <location>
        <begin position="1"/>
        <end position="113"/>
    </location>
</feature>
<feature type="region of interest" description="Disordered" evidence="1">
    <location>
        <begin position="579"/>
        <end position="645"/>
    </location>
</feature>